<evidence type="ECO:0000313" key="2">
    <source>
        <dbReference type="Proteomes" id="UP000215289"/>
    </source>
</evidence>
<dbReference type="AlphaFoldDB" id="A0A3R7HS49"/>
<comment type="caution">
    <text evidence="1">The sequence shown here is derived from an EMBL/GenBank/DDBJ whole genome shotgun (WGS) entry which is preliminary data.</text>
</comment>
<protein>
    <submittedName>
        <fullName evidence="1">Uncharacterized protein</fullName>
    </submittedName>
</protein>
<accession>A0A3R7HS49</accession>
<reference evidence="1 2" key="1">
    <citation type="submission" date="2018-08" db="EMBL/GenBank/DDBJ databases">
        <title>Draft genome sequences of two Aspergillus turcosus clinical strains isolated from bronchoalveolar lavage fluid: one azole-susceptible and the other azole-resistant.</title>
        <authorList>
            <person name="Parent-Michaud M."/>
            <person name="Dufresne P.J."/>
            <person name="Fournier E."/>
            <person name="Martineau C."/>
            <person name="Moreira S."/>
            <person name="Perkins V."/>
            <person name="De Repentigny L."/>
            <person name="Dufresne S.F."/>
        </authorList>
    </citation>
    <scope>NUCLEOTIDE SEQUENCE [LARGE SCALE GENOMIC DNA]</scope>
    <source>
        <strain evidence="1">HMR AF 1038</strain>
    </source>
</reference>
<name>A0A3R7HS49_9EURO</name>
<proteinExistence type="predicted"/>
<dbReference type="Proteomes" id="UP000215289">
    <property type="component" value="Unassembled WGS sequence"/>
</dbReference>
<evidence type="ECO:0000313" key="1">
    <source>
        <dbReference type="EMBL" id="RLL95301.1"/>
    </source>
</evidence>
<keyword evidence="2" id="KW-1185">Reference proteome</keyword>
<sequence length="83" mass="9248">MIDNPKVPWWCAHADRMENVDKEVDDVECSEETVTGSGDAELGFESSIGYHDGWHDVLAWILNGDDVLFEQPNDRMILGAGVV</sequence>
<gene>
    <name evidence="1" type="ORF">CFD26_104483</name>
</gene>
<organism evidence="1 2">
    <name type="scientific">Aspergillus turcosus</name>
    <dbReference type="NCBI Taxonomy" id="1245748"/>
    <lineage>
        <taxon>Eukaryota</taxon>
        <taxon>Fungi</taxon>
        <taxon>Dikarya</taxon>
        <taxon>Ascomycota</taxon>
        <taxon>Pezizomycotina</taxon>
        <taxon>Eurotiomycetes</taxon>
        <taxon>Eurotiomycetidae</taxon>
        <taxon>Eurotiales</taxon>
        <taxon>Aspergillaceae</taxon>
        <taxon>Aspergillus</taxon>
        <taxon>Aspergillus subgen. Fumigati</taxon>
    </lineage>
</organism>
<dbReference type="EMBL" id="NIDN02000159">
    <property type="protein sequence ID" value="RLL95301.1"/>
    <property type="molecule type" value="Genomic_DNA"/>
</dbReference>